<gene>
    <name evidence="2" type="ORF">CR201_G0052931</name>
</gene>
<protein>
    <submittedName>
        <fullName evidence="2">HDAC6 isoform 6</fullName>
    </submittedName>
</protein>
<evidence type="ECO:0000313" key="2">
    <source>
        <dbReference type="EMBL" id="PNJ04862.1"/>
    </source>
</evidence>
<dbReference type="AlphaFoldDB" id="A0A2J8R8L1"/>
<sequence length="83" mass="8761">TPQIFPSTLIGSLRTLELGSESQGASESQAPGEENLLGEAAGGQDMADSMLMQGSRGLTDQALLDVKNIAHQNKFGEDMPHPH</sequence>
<reference evidence="2" key="1">
    <citation type="submission" date="2017-12" db="EMBL/GenBank/DDBJ databases">
        <title>High-resolution comparative analysis of great ape genomes.</title>
        <authorList>
            <person name="Pollen A."/>
            <person name="Hastie A."/>
            <person name="Hormozdiari F."/>
            <person name="Dougherty M."/>
            <person name="Liu R."/>
            <person name="Chaisson M."/>
            <person name="Hoppe E."/>
            <person name="Hill C."/>
            <person name="Pang A."/>
            <person name="Hillier L."/>
            <person name="Baker C."/>
            <person name="Armstrong J."/>
            <person name="Shendure J."/>
            <person name="Paten B."/>
            <person name="Wilson R."/>
            <person name="Chao H."/>
            <person name="Schneider V."/>
            <person name="Ventura M."/>
            <person name="Kronenberg Z."/>
            <person name="Murali S."/>
            <person name="Gordon D."/>
            <person name="Cantsilieris S."/>
            <person name="Munson K."/>
            <person name="Nelson B."/>
            <person name="Raja A."/>
            <person name="Underwood J."/>
            <person name="Diekhans M."/>
            <person name="Fiddes I."/>
            <person name="Haussler D."/>
            <person name="Eichler E."/>
        </authorList>
    </citation>
    <scope>NUCLEOTIDE SEQUENCE [LARGE SCALE GENOMIC DNA]</scope>
    <source>
        <strain evidence="2">Susie</strain>
    </source>
</reference>
<feature type="compositionally biased region" description="Low complexity" evidence="1">
    <location>
        <begin position="32"/>
        <end position="43"/>
    </location>
</feature>
<evidence type="ECO:0000256" key="1">
    <source>
        <dbReference type="SAM" id="MobiDB-lite"/>
    </source>
</evidence>
<feature type="non-terminal residue" evidence="2">
    <location>
        <position position="1"/>
    </location>
</feature>
<proteinExistence type="predicted"/>
<dbReference type="EMBL" id="NDHI03003731">
    <property type="protein sequence ID" value="PNJ04862.1"/>
    <property type="molecule type" value="Genomic_DNA"/>
</dbReference>
<accession>A0A2J8R8L1</accession>
<comment type="caution">
    <text evidence="2">The sequence shown here is derived from an EMBL/GenBank/DDBJ whole genome shotgun (WGS) entry which is preliminary data.</text>
</comment>
<feature type="region of interest" description="Disordered" evidence="1">
    <location>
        <begin position="18"/>
        <end position="44"/>
    </location>
</feature>
<organism evidence="2">
    <name type="scientific">Pongo abelii</name>
    <name type="common">Sumatran orangutan</name>
    <name type="synonym">Pongo pygmaeus abelii</name>
    <dbReference type="NCBI Taxonomy" id="9601"/>
    <lineage>
        <taxon>Eukaryota</taxon>
        <taxon>Metazoa</taxon>
        <taxon>Chordata</taxon>
        <taxon>Craniata</taxon>
        <taxon>Vertebrata</taxon>
        <taxon>Euteleostomi</taxon>
        <taxon>Mammalia</taxon>
        <taxon>Eutheria</taxon>
        <taxon>Euarchontoglires</taxon>
        <taxon>Primates</taxon>
        <taxon>Haplorrhini</taxon>
        <taxon>Catarrhini</taxon>
        <taxon>Hominidae</taxon>
        <taxon>Pongo</taxon>
    </lineage>
</organism>
<feature type="compositionally biased region" description="Polar residues" evidence="1">
    <location>
        <begin position="20"/>
        <end position="29"/>
    </location>
</feature>
<name>A0A2J8R8L1_PONAB</name>